<dbReference type="Proteomes" id="UP000279833">
    <property type="component" value="Unassembled WGS sequence"/>
</dbReference>
<dbReference type="WBParaSite" id="SCUD_0000998701-mRNA-1">
    <property type="protein sequence ID" value="SCUD_0000998701-mRNA-1"/>
    <property type="gene ID" value="SCUD_0000998701"/>
</dbReference>
<gene>
    <name evidence="1" type="ORF">SCUD_LOCUS9987</name>
</gene>
<evidence type="ECO:0000313" key="1">
    <source>
        <dbReference type="EMBL" id="VDP37971.1"/>
    </source>
</evidence>
<organism evidence="3">
    <name type="scientific">Schistosoma curassoni</name>
    <dbReference type="NCBI Taxonomy" id="6186"/>
    <lineage>
        <taxon>Eukaryota</taxon>
        <taxon>Metazoa</taxon>
        <taxon>Spiralia</taxon>
        <taxon>Lophotrochozoa</taxon>
        <taxon>Platyhelminthes</taxon>
        <taxon>Trematoda</taxon>
        <taxon>Digenea</taxon>
        <taxon>Strigeidida</taxon>
        <taxon>Schistosomatoidea</taxon>
        <taxon>Schistosomatidae</taxon>
        <taxon>Schistosoma</taxon>
    </lineage>
</organism>
<protein>
    <submittedName>
        <fullName evidence="3">Ovule protein</fullName>
    </submittedName>
</protein>
<proteinExistence type="predicted"/>
<accession>A0A183K4R7</accession>
<reference evidence="1 2" key="2">
    <citation type="submission" date="2018-11" db="EMBL/GenBank/DDBJ databases">
        <authorList>
            <consortium name="Pathogen Informatics"/>
        </authorList>
    </citation>
    <scope>NUCLEOTIDE SEQUENCE [LARGE SCALE GENOMIC DNA]</scope>
    <source>
        <strain evidence="1">Dakar</strain>
        <strain evidence="2">Dakar, Senegal</strain>
    </source>
</reference>
<evidence type="ECO:0000313" key="2">
    <source>
        <dbReference type="Proteomes" id="UP000279833"/>
    </source>
</evidence>
<reference evidence="3" key="1">
    <citation type="submission" date="2016-06" db="UniProtKB">
        <authorList>
            <consortium name="WormBaseParasite"/>
        </authorList>
    </citation>
    <scope>IDENTIFICATION</scope>
</reference>
<dbReference type="EMBL" id="UZAK01033520">
    <property type="protein sequence ID" value="VDP37971.1"/>
    <property type="molecule type" value="Genomic_DNA"/>
</dbReference>
<dbReference type="AlphaFoldDB" id="A0A183K4R7"/>
<keyword evidence="2" id="KW-1185">Reference proteome</keyword>
<name>A0A183K4R7_9TREM</name>
<sequence>MHPNHYYSLVHFACSISSVEWQTMYAVAIKYLCLEHFHEDHMQPIYNHFSSLDLIQSQEDDHLVHQTLKISCQYHCHSSLWNHLIKLEYVTVPSLGDVGDFLKILQEMHLELRLLI</sequence>
<evidence type="ECO:0000313" key="3">
    <source>
        <dbReference type="WBParaSite" id="SCUD_0000998701-mRNA-1"/>
    </source>
</evidence>